<keyword evidence="2" id="KW-0472">Membrane</keyword>
<keyword evidence="2" id="KW-0812">Transmembrane</keyword>
<protein>
    <submittedName>
        <fullName evidence="3">Uncharacterized protein</fullName>
    </submittedName>
</protein>
<feature type="coiled-coil region" evidence="1">
    <location>
        <begin position="5"/>
        <end position="32"/>
    </location>
</feature>
<dbReference type="Proteomes" id="UP000241647">
    <property type="component" value="Unassembled WGS sequence"/>
</dbReference>
<gene>
    <name evidence="3" type="ORF">C8259_25320</name>
</gene>
<comment type="caution">
    <text evidence="3">The sequence shown here is derived from an EMBL/GenBank/DDBJ whole genome shotgun (WGS) entry which is preliminary data.</text>
</comment>
<sequence>MDIGNNLDTQSVEELEERLAEVENVLAMEVDKFGFSEKQVRNLLTFMRARRTLILNRIAVVSQQQRMKELEETVREKVNDPATQNMIADMVSESARQLERDTRRVRESEESVRWQKLEQRERIWNMRKSLLEREPVAVLIGGLLLLGIAIVLVVAMFTHTTVPEIVSSAFLLVLGYFFGQSNSRSGESRGKSD</sequence>
<reference evidence="3 4" key="1">
    <citation type="submission" date="2018-02" db="EMBL/GenBank/DDBJ databases">
        <title>8 Nocardia nova and 1 Nocardia cyriacigeorgica strain used for evolution to TMP-SMX.</title>
        <authorList>
            <person name="Mehta H."/>
            <person name="Weng J."/>
            <person name="Shamoo Y."/>
        </authorList>
    </citation>
    <scope>NUCLEOTIDE SEQUENCE [LARGE SCALE GENOMIC DNA]</scope>
    <source>
        <strain evidence="3 4">ATCC 33727</strain>
    </source>
</reference>
<accession>A0A2T2YWQ4</accession>
<evidence type="ECO:0000313" key="3">
    <source>
        <dbReference type="EMBL" id="PSR59943.1"/>
    </source>
</evidence>
<proteinExistence type="predicted"/>
<evidence type="ECO:0000256" key="2">
    <source>
        <dbReference type="SAM" id="Phobius"/>
    </source>
</evidence>
<dbReference type="AlphaFoldDB" id="A0A2T2YWQ4"/>
<organism evidence="3 4">
    <name type="scientific">Nocardia nova</name>
    <dbReference type="NCBI Taxonomy" id="37330"/>
    <lineage>
        <taxon>Bacteria</taxon>
        <taxon>Bacillati</taxon>
        <taxon>Actinomycetota</taxon>
        <taxon>Actinomycetes</taxon>
        <taxon>Mycobacteriales</taxon>
        <taxon>Nocardiaceae</taxon>
        <taxon>Nocardia</taxon>
    </lineage>
</organism>
<evidence type="ECO:0000313" key="4">
    <source>
        <dbReference type="Proteomes" id="UP000241647"/>
    </source>
</evidence>
<keyword evidence="1" id="KW-0175">Coiled coil</keyword>
<feature type="transmembrane region" description="Helical" evidence="2">
    <location>
        <begin position="136"/>
        <end position="156"/>
    </location>
</feature>
<dbReference type="EMBL" id="PYHS01000015">
    <property type="protein sequence ID" value="PSR59943.1"/>
    <property type="molecule type" value="Genomic_DNA"/>
</dbReference>
<feature type="transmembrane region" description="Helical" evidence="2">
    <location>
        <begin position="162"/>
        <end position="179"/>
    </location>
</feature>
<keyword evidence="2" id="KW-1133">Transmembrane helix</keyword>
<evidence type="ECO:0000256" key="1">
    <source>
        <dbReference type="SAM" id="Coils"/>
    </source>
</evidence>
<name>A0A2T2YWQ4_9NOCA</name>